<protein>
    <submittedName>
        <fullName evidence="1 2">Uncharacterized protein</fullName>
    </submittedName>
</protein>
<dbReference type="AlphaFoldDB" id="T1EDG4"/>
<evidence type="ECO:0000313" key="1">
    <source>
        <dbReference type="EMBL" id="ESN93376.1"/>
    </source>
</evidence>
<dbReference type="EMBL" id="KB097612">
    <property type="protein sequence ID" value="ESN93376.1"/>
    <property type="molecule type" value="Genomic_DNA"/>
</dbReference>
<name>T1EDG4_HELRO</name>
<organism evidence="2 3">
    <name type="scientific">Helobdella robusta</name>
    <name type="common">Californian leech</name>
    <dbReference type="NCBI Taxonomy" id="6412"/>
    <lineage>
        <taxon>Eukaryota</taxon>
        <taxon>Metazoa</taxon>
        <taxon>Spiralia</taxon>
        <taxon>Lophotrochozoa</taxon>
        <taxon>Annelida</taxon>
        <taxon>Clitellata</taxon>
        <taxon>Hirudinea</taxon>
        <taxon>Rhynchobdellida</taxon>
        <taxon>Glossiphoniidae</taxon>
        <taxon>Helobdella</taxon>
    </lineage>
</organism>
<dbReference type="OrthoDB" id="294251at2759"/>
<dbReference type="EMBL" id="AMQM01007409">
    <property type="status" value="NOT_ANNOTATED_CDS"/>
    <property type="molecule type" value="Genomic_DNA"/>
</dbReference>
<dbReference type="KEGG" id="hro:HELRODRAFT_103485"/>
<sequence>MLFEEHLTDLGSGNNIGIASNININNAKASIPDTSGASNISDSSHMKKADIITSSLFAKSSSGSSKSGEPWVLCDDASWKYYQEESLAYKAQNKMLNQEIIELNDLVCSLETKLDESQICVTKLEASLNHMNNKFWKCYFDLNELCTNEVAIVTSDKLKQIFEDSLQADDSDSMFDRMRSKQGPVYDQYGFEKTLKREATFTQANDGSENNEQQSAMKSEMIKMKQKSQQDMNLILKWETMLISLERCLTFKNKETKMMIRDGVPSQFRARLWK</sequence>
<dbReference type="STRING" id="6412.T1EDG4"/>
<evidence type="ECO:0000313" key="3">
    <source>
        <dbReference type="Proteomes" id="UP000015101"/>
    </source>
</evidence>
<dbReference type="GeneID" id="20194616"/>
<dbReference type="Proteomes" id="UP000015101">
    <property type="component" value="Unassembled WGS sequence"/>
</dbReference>
<dbReference type="CTD" id="20194616"/>
<reference evidence="3" key="1">
    <citation type="submission" date="2012-12" db="EMBL/GenBank/DDBJ databases">
        <authorList>
            <person name="Hellsten U."/>
            <person name="Grimwood J."/>
            <person name="Chapman J.A."/>
            <person name="Shapiro H."/>
            <person name="Aerts A."/>
            <person name="Otillar R.P."/>
            <person name="Terry A.Y."/>
            <person name="Boore J.L."/>
            <person name="Simakov O."/>
            <person name="Marletaz F."/>
            <person name="Cho S.-J."/>
            <person name="Edsinger-Gonzales E."/>
            <person name="Havlak P."/>
            <person name="Kuo D.-H."/>
            <person name="Larsson T."/>
            <person name="Lv J."/>
            <person name="Arendt D."/>
            <person name="Savage R."/>
            <person name="Osoegawa K."/>
            <person name="de Jong P."/>
            <person name="Lindberg D.R."/>
            <person name="Seaver E.C."/>
            <person name="Weisblat D.A."/>
            <person name="Putnam N.H."/>
            <person name="Grigoriev I.V."/>
            <person name="Rokhsar D.S."/>
        </authorList>
    </citation>
    <scope>NUCLEOTIDE SEQUENCE</scope>
</reference>
<dbReference type="InParanoid" id="T1EDG4"/>
<keyword evidence="3" id="KW-1185">Reference proteome</keyword>
<dbReference type="EnsemblMetazoa" id="HelroT103485">
    <property type="protein sequence ID" value="HelroP103485"/>
    <property type="gene ID" value="HelroG103485"/>
</dbReference>
<dbReference type="HOGENOM" id="CLU_1017690_0_0_1"/>
<gene>
    <name evidence="2" type="primary">20194616</name>
    <name evidence="1" type="ORF">HELRODRAFT_103485</name>
</gene>
<reference evidence="1 3" key="2">
    <citation type="journal article" date="2013" name="Nature">
        <title>Insights into bilaterian evolution from three spiralian genomes.</title>
        <authorList>
            <person name="Simakov O."/>
            <person name="Marletaz F."/>
            <person name="Cho S.J."/>
            <person name="Edsinger-Gonzales E."/>
            <person name="Havlak P."/>
            <person name="Hellsten U."/>
            <person name="Kuo D.H."/>
            <person name="Larsson T."/>
            <person name="Lv J."/>
            <person name="Arendt D."/>
            <person name="Savage R."/>
            <person name="Osoegawa K."/>
            <person name="de Jong P."/>
            <person name="Grimwood J."/>
            <person name="Chapman J.A."/>
            <person name="Shapiro H."/>
            <person name="Aerts A."/>
            <person name="Otillar R.P."/>
            <person name="Terry A.Y."/>
            <person name="Boore J.L."/>
            <person name="Grigoriev I.V."/>
            <person name="Lindberg D.R."/>
            <person name="Seaver E.C."/>
            <person name="Weisblat D.A."/>
            <person name="Putnam N.H."/>
            <person name="Rokhsar D.S."/>
        </authorList>
    </citation>
    <scope>NUCLEOTIDE SEQUENCE</scope>
</reference>
<accession>T1EDG4</accession>
<reference evidence="2" key="3">
    <citation type="submission" date="2015-06" db="UniProtKB">
        <authorList>
            <consortium name="EnsemblMetazoa"/>
        </authorList>
    </citation>
    <scope>IDENTIFICATION</scope>
</reference>
<proteinExistence type="predicted"/>
<dbReference type="RefSeq" id="XP_009028448.1">
    <property type="nucleotide sequence ID" value="XM_009030200.1"/>
</dbReference>
<evidence type="ECO:0000313" key="2">
    <source>
        <dbReference type="EnsemblMetazoa" id="HelroP103485"/>
    </source>
</evidence>